<dbReference type="InterPro" id="IPR001155">
    <property type="entry name" value="OxRdtase_FMN_N"/>
</dbReference>
<dbReference type="Pfam" id="PF00724">
    <property type="entry name" value="Oxidored_FMN"/>
    <property type="match status" value="1"/>
</dbReference>
<protein>
    <recommendedName>
        <fullName evidence="1">NADH:flavin oxidoreductase/NADH oxidase N-terminal domain-containing protein</fullName>
    </recommendedName>
</protein>
<name>A0A0C3PUI4_PHLG1</name>
<dbReference type="STRING" id="745531.A0A0C3PUI4"/>
<dbReference type="PANTHER" id="PTHR22893:SF91">
    <property type="entry name" value="NADPH DEHYDROGENASE 2-RELATED"/>
    <property type="match status" value="1"/>
</dbReference>
<dbReference type="FunFam" id="3.20.20.70:FF:000138">
    <property type="entry name" value="NADPH dehydrogenase 1"/>
    <property type="match status" value="1"/>
</dbReference>
<dbReference type="GO" id="GO:0010181">
    <property type="term" value="F:FMN binding"/>
    <property type="evidence" value="ECO:0007669"/>
    <property type="project" value="InterPro"/>
</dbReference>
<dbReference type="EMBL" id="KN840447">
    <property type="protein sequence ID" value="KIP11318.1"/>
    <property type="molecule type" value="Genomic_DNA"/>
</dbReference>
<evidence type="ECO:0000313" key="3">
    <source>
        <dbReference type="Proteomes" id="UP000053257"/>
    </source>
</evidence>
<proteinExistence type="predicted"/>
<evidence type="ECO:0000313" key="2">
    <source>
        <dbReference type="EMBL" id="KIP11318.1"/>
    </source>
</evidence>
<dbReference type="OrthoDB" id="276546at2759"/>
<dbReference type="AlphaFoldDB" id="A0A0C3PUI4"/>
<dbReference type="HOGENOM" id="CLU_012153_0_0_1"/>
<dbReference type="PANTHER" id="PTHR22893">
    <property type="entry name" value="NADH OXIDOREDUCTASE-RELATED"/>
    <property type="match status" value="1"/>
</dbReference>
<dbReference type="GO" id="GO:0003959">
    <property type="term" value="F:NADPH dehydrogenase activity"/>
    <property type="evidence" value="ECO:0007669"/>
    <property type="project" value="TreeGrafter"/>
</dbReference>
<dbReference type="SUPFAM" id="SSF51395">
    <property type="entry name" value="FMN-linked oxidoreductases"/>
    <property type="match status" value="1"/>
</dbReference>
<feature type="domain" description="NADH:flavin oxidoreductase/NADH oxidase N-terminal" evidence="1">
    <location>
        <begin position="5"/>
        <end position="333"/>
    </location>
</feature>
<dbReference type="Proteomes" id="UP000053257">
    <property type="component" value="Unassembled WGS sequence"/>
</dbReference>
<sequence>MEQPKLFTAVKVGDVALQHRVIMAPLTRDRADKNHVPTPMMAEYYAQRASTPGTLLISEATFIAPQAGGYPHVPGIWNEEQVAGWQRVTDAVHAQGSFIYLQLWALGRAAQPEAEGNYPYVSASDVKLKGKPRPPRPLTTQEVKEYVQLYATAAKNAVRAGFDGVEIHGANGYLIDQFTQDVSNKRTDEYGGSVENRARFALEVARAVSDAIGEEKTGIRLSPWGAFNDMKMVDPRPTFSYIVSELAKRHPKFAFVHLVEPRVEGNVDRPVGKGESNNFLRDIWAPRPLITAGGYTRELALDTADKTGDLIAFGRLFISNPDLVYRLKNNLPTPKGDRSTYYTPGSVGYVDYPFADGSIRPERFKSYSQTAGIKRASL</sequence>
<dbReference type="Gene3D" id="3.20.20.70">
    <property type="entry name" value="Aldolase class I"/>
    <property type="match status" value="1"/>
</dbReference>
<reference evidence="2 3" key="1">
    <citation type="journal article" date="2014" name="PLoS Genet.">
        <title>Analysis of the Phlebiopsis gigantea genome, transcriptome and secretome provides insight into its pioneer colonization strategies of wood.</title>
        <authorList>
            <person name="Hori C."/>
            <person name="Ishida T."/>
            <person name="Igarashi K."/>
            <person name="Samejima M."/>
            <person name="Suzuki H."/>
            <person name="Master E."/>
            <person name="Ferreira P."/>
            <person name="Ruiz-Duenas F.J."/>
            <person name="Held B."/>
            <person name="Canessa P."/>
            <person name="Larrondo L.F."/>
            <person name="Schmoll M."/>
            <person name="Druzhinina I.S."/>
            <person name="Kubicek C.P."/>
            <person name="Gaskell J.A."/>
            <person name="Kersten P."/>
            <person name="St John F."/>
            <person name="Glasner J."/>
            <person name="Sabat G."/>
            <person name="Splinter BonDurant S."/>
            <person name="Syed K."/>
            <person name="Yadav J."/>
            <person name="Mgbeahuruike A.C."/>
            <person name="Kovalchuk A."/>
            <person name="Asiegbu F.O."/>
            <person name="Lackner G."/>
            <person name="Hoffmeister D."/>
            <person name="Rencoret J."/>
            <person name="Gutierrez A."/>
            <person name="Sun H."/>
            <person name="Lindquist E."/>
            <person name="Barry K."/>
            <person name="Riley R."/>
            <person name="Grigoriev I.V."/>
            <person name="Henrissat B."/>
            <person name="Kues U."/>
            <person name="Berka R.M."/>
            <person name="Martinez A.T."/>
            <person name="Covert S.F."/>
            <person name="Blanchette R.A."/>
            <person name="Cullen D."/>
        </authorList>
    </citation>
    <scope>NUCLEOTIDE SEQUENCE [LARGE SCALE GENOMIC DNA]</scope>
    <source>
        <strain evidence="2 3">11061_1 CR5-6</strain>
    </source>
</reference>
<dbReference type="InterPro" id="IPR045247">
    <property type="entry name" value="Oye-like"/>
</dbReference>
<evidence type="ECO:0000259" key="1">
    <source>
        <dbReference type="Pfam" id="PF00724"/>
    </source>
</evidence>
<dbReference type="InterPro" id="IPR013785">
    <property type="entry name" value="Aldolase_TIM"/>
</dbReference>
<organism evidence="2 3">
    <name type="scientific">Phlebiopsis gigantea (strain 11061_1 CR5-6)</name>
    <name type="common">White-rot fungus</name>
    <name type="synonym">Peniophora gigantea</name>
    <dbReference type="NCBI Taxonomy" id="745531"/>
    <lineage>
        <taxon>Eukaryota</taxon>
        <taxon>Fungi</taxon>
        <taxon>Dikarya</taxon>
        <taxon>Basidiomycota</taxon>
        <taxon>Agaricomycotina</taxon>
        <taxon>Agaricomycetes</taxon>
        <taxon>Polyporales</taxon>
        <taxon>Phanerochaetaceae</taxon>
        <taxon>Phlebiopsis</taxon>
    </lineage>
</organism>
<accession>A0A0C3PUI4</accession>
<keyword evidence="3" id="KW-1185">Reference proteome</keyword>
<dbReference type="CDD" id="cd02933">
    <property type="entry name" value="OYE_like_FMN"/>
    <property type="match status" value="1"/>
</dbReference>
<gene>
    <name evidence="2" type="ORF">PHLGIDRAFT_21751</name>
</gene>